<comment type="caution">
    <text evidence="1">The sequence shown here is derived from an EMBL/GenBank/DDBJ whole genome shotgun (WGS) entry which is preliminary data.</text>
</comment>
<organism evidence="1 2">
    <name type="scientific">Candidatus Odoribacter faecigallinarum</name>
    <dbReference type="NCBI Taxonomy" id="2838706"/>
    <lineage>
        <taxon>Bacteria</taxon>
        <taxon>Pseudomonadati</taxon>
        <taxon>Bacteroidota</taxon>
        <taxon>Bacteroidia</taxon>
        <taxon>Bacteroidales</taxon>
        <taxon>Odoribacteraceae</taxon>
        <taxon>Odoribacter</taxon>
    </lineage>
</organism>
<reference evidence="1" key="2">
    <citation type="submission" date="2021-04" db="EMBL/GenBank/DDBJ databases">
        <authorList>
            <person name="Gilroy R."/>
        </authorList>
    </citation>
    <scope>NUCLEOTIDE SEQUENCE</scope>
    <source>
        <strain evidence="1">23274</strain>
    </source>
</reference>
<dbReference type="InterPro" id="IPR015067">
    <property type="entry name" value="DUF1893_TM1506-like"/>
</dbReference>
<dbReference type="InterPro" id="IPR037081">
    <property type="entry name" value="Hyp_TM1506"/>
</dbReference>
<name>A0A9D2ACT0_9BACT</name>
<sequence>MERDTIDKEEQARAIALLAEEQCSCVIAKEGEFRIFRERGVKDLFRLLASDPGALEGAFVADKVVGKAAAALMALGKIKGLHAFVISQRALELLEHAGINVTYGKSVEHIINRSQTDWCPLEKCCRDLVTPEECLAAISDFMKEQ</sequence>
<dbReference type="GO" id="GO:0003824">
    <property type="term" value="F:catalytic activity"/>
    <property type="evidence" value="ECO:0007669"/>
    <property type="project" value="InterPro"/>
</dbReference>
<dbReference type="SUPFAM" id="SSF53927">
    <property type="entry name" value="Cytidine deaminase-like"/>
    <property type="match status" value="1"/>
</dbReference>
<dbReference type="Pfam" id="PF08973">
    <property type="entry name" value="TM1506"/>
    <property type="match status" value="1"/>
</dbReference>
<dbReference type="InterPro" id="IPR016193">
    <property type="entry name" value="Cytidine_deaminase-like"/>
</dbReference>
<evidence type="ECO:0000313" key="2">
    <source>
        <dbReference type="Proteomes" id="UP000824202"/>
    </source>
</evidence>
<accession>A0A9D2ACT0</accession>
<protein>
    <submittedName>
        <fullName evidence="1">DUF1893 domain-containing protein</fullName>
    </submittedName>
</protein>
<evidence type="ECO:0000313" key="1">
    <source>
        <dbReference type="EMBL" id="HIX04107.1"/>
    </source>
</evidence>
<gene>
    <name evidence="1" type="ORF">H9863_08345</name>
</gene>
<proteinExistence type="predicted"/>
<dbReference type="Gene3D" id="3.40.140.30">
    <property type="entry name" value="Hypothetical protein TM1506"/>
    <property type="match status" value="1"/>
</dbReference>
<reference evidence="1" key="1">
    <citation type="journal article" date="2021" name="PeerJ">
        <title>Extensive microbial diversity within the chicken gut microbiome revealed by metagenomics and culture.</title>
        <authorList>
            <person name="Gilroy R."/>
            <person name="Ravi A."/>
            <person name="Getino M."/>
            <person name="Pursley I."/>
            <person name="Horton D.L."/>
            <person name="Alikhan N.F."/>
            <person name="Baker D."/>
            <person name="Gharbi K."/>
            <person name="Hall N."/>
            <person name="Watson M."/>
            <person name="Adriaenssens E.M."/>
            <person name="Foster-Nyarko E."/>
            <person name="Jarju S."/>
            <person name="Secka A."/>
            <person name="Antonio M."/>
            <person name="Oren A."/>
            <person name="Chaudhuri R.R."/>
            <person name="La Ragione R."/>
            <person name="Hildebrand F."/>
            <person name="Pallen M.J."/>
        </authorList>
    </citation>
    <scope>NUCLEOTIDE SEQUENCE</scope>
    <source>
        <strain evidence="1">23274</strain>
    </source>
</reference>
<dbReference type="AlphaFoldDB" id="A0A9D2ACT0"/>
<dbReference type="EMBL" id="DXFT01000162">
    <property type="protein sequence ID" value="HIX04107.1"/>
    <property type="molecule type" value="Genomic_DNA"/>
</dbReference>
<dbReference type="Proteomes" id="UP000824202">
    <property type="component" value="Unassembled WGS sequence"/>
</dbReference>